<evidence type="ECO:0000313" key="1">
    <source>
        <dbReference type="EMBL" id="KAK9048636.1"/>
    </source>
</evidence>
<dbReference type="AlphaFoldDB" id="A0AAP0C490"/>
<protein>
    <submittedName>
        <fullName evidence="1">Uncharacterized protein</fullName>
    </submittedName>
</protein>
<dbReference type="PANTHER" id="PTHR33070">
    <property type="entry name" value="OS06G0725500 PROTEIN"/>
    <property type="match status" value="1"/>
</dbReference>
<dbReference type="Proteomes" id="UP001408789">
    <property type="component" value="Unassembled WGS sequence"/>
</dbReference>
<dbReference type="GO" id="GO:0048367">
    <property type="term" value="P:shoot system development"/>
    <property type="evidence" value="ECO:0007669"/>
    <property type="project" value="InterPro"/>
</dbReference>
<dbReference type="InterPro" id="IPR004320">
    <property type="entry name" value="BPS1_pln"/>
</dbReference>
<dbReference type="PANTHER" id="PTHR33070:SF92">
    <property type="entry name" value="DUF241 DOMAIN PROTEIN"/>
    <property type="match status" value="1"/>
</dbReference>
<reference evidence="1 2" key="1">
    <citation type="submission" date="2024-04" db="EMBL/GenBank/DDBJ databases">
        <title>The reference genome of an endangered Asteraceae, Deinandra increscens subsp. villosa, native to the Central Coast of California.</title>
        <authorList>
            <person name="Guilliams M."/>
            <person name="Hasenstab-Lehman K."/>
            <person name="Meyer R."/>
            <person name="Mcevoy S."/>
        </authorList>
    </citation>
    <scope>NUCLEOTIDE SEQUENCE [LARGE SCALE GENOMIC DNA]</scope>
    <source>
        <tissue evidence="1">Leaf</tissue>
    </source>
</reference>
<dbReference type="Pfam" id="PF03087">
    <property type="entry name" value="BPS1"/>
    <property type="match status" value="1"/>
</dbReference>
<sequence length="294" mass="33636">MEGSNTSQLRSSSFPSSLNPSFSRIETKLHELKTLTPFYTSTCIHIDLVRLIDLYVSVDELIGSSKTQKVNLQYRNKALIEDALAASSRLMDSYSKLVELLAQMKEDVRVLQFALRRQGIYARSEDHLLGYFLSRKKAKKNIVRCLRSFDQLERETESYPTSGEDNHLSRLIAVLRDIVIATISVFRYVLLSLSCGKPKLNNGFSFIKKLIRTDYKPSCQKDREIIKDADILDLTLDSLLINIKKNECQTVEVQVGIERLHKLDLQVEGYEIGLDSLYRKLIQTRVSLLNILAN</sequence>
<dbReference type="EMBL" id="JBCNJP010010991">
    <property type="protein sequence ID" value="KAK9048636.1"/>
    <property type="molecule type" value="Genomic_DNA"/>
</dbReference>
<name>A0AAP0C490_9ASTR</name>
<organism evidence="1 2">
    <name type="scientific">Deinandra increscens subsp. villosa</name>
    <dbReference type="NCBI Taxonomy" id="3103831"/>
    <lineage>
        <taxon>Eukaryota</taxon>
        <taxon>Viridiplantae</taxon>
        <taxon>Streptophyta</taxon>
        <taxon>Embryophyta</taxon>
        <taxon>Tracheophyta</taxon>
        <taxon>Spermatophyta</taxon>
        <taxon>Magnoliopsida</taxon>
        <taxon>eudicotyledons</taxon>
        <taxon>Gunneridae</taxon>
        <taxon>Pentapetalae</taxon>
        <taxon>asterids</taxon>
        <taxon>campanulids</taxon>
        <taxon>Asterales</taxon>
        <taxon>Asteraceae</taxon>
        <taxon>Asteroideae</taxon>
        <taxon>Heliantheae alliance</taxon>
        <taxon>Madieae</taxon>
        <taxon>Madiinae</taxon>
        <taxon>Deinandra</taxon>
    </lineage>
</organism>
<accession>A0AAP0C490</accession>
<proteinExistence type="predicted"/>
<comment type="caution">
    <text evidence="1">The sequence shown here is derived from an EMBL/GenBank/DDBJ whole genome shotgun (WGS) entry which is preliminary data.</text>
</comment>
<keyword evidence="2" id="KW-1185">Reference proteome</keyword>
<dbReference type="GO" id="GO:0048364">
    <property type="term" value="P:root development"/>
    <property type="evidence" value="ECO:0007669"/>
    <property type="project" value="InterPro"/>
</dbReference>
<gene>
    <name evidence="1" type="ORF">SSX86_032398</name>
</gene>
<evidence type="ECO:0000313" key="2">
    <source>
        <dbReference type="Proteomes" id="UP001408789"/>
    </source>
</evidence>